<keyword evidence="3 7" id="KW-0813">Transport</keyword>
<dbReference type="InterPro" id="IPR003663">
    <property type="entry name" value="Sugar/inositol_transpt"/>
</dbReference>
<feature type="transmembrane region" description="Helical" evidence="8">
    <location>
        <begin position="158"/>
        <end position="178"/>
    </location>
</feature>
<evidence type="ECO:0000313" key="11">
    <source>
        <dbReference type="Proteomes" id="UP001334248"/>
    </source>
</evidence>
<dbReference type="InterPro" id="IPR036259">
    <property type="entry name" value="MFS_trans_sf"/>
</dbReference>
<comment type="subcellular location">
    <subcellularLocation>
        <location evidence="1">Membrane</location>
        <topology evidence="1">Multi-pass membrane protein</topology>
    </subcellularLocation>
</comment>
<reference evidence="10 11" key="1">
    <citation type="journal article" date="2023" name="Res Sq">
        <title>Genomic and morphological characterization of Knufia obscura isolated from the Mars 2020 spacecraft assembly facility.</title>
        <authorList>
            <person name="Chander A.M."/>
            <person name="Teixeira M.M."/>
            <person name="Singh N.K."/>
            <person name="Williams M.P."/>
            <person name="Parker C.W."/>
            <person name="Leo P."/>
            <person name="Stajich J.E."/>
            <person name="Torok T."/>
            <person name="Tighe S."/>
            <person name="Mason C.E."/>
            <person name="Venkateswaran K."/>
        </authorList>
    </citation>
    <scope>NUCLEOTIDE SEQUENCE [LARGE SCALE GENOMIC DNA]</scope>
    <source>
        <strain evidence="10 11">CCFEE 5817</strain>
    </source>
</reference>
<dbReference type="InterPro" id="IPR005829">
    <property type="entry name" value="Sugar_transporter_CS"/>
</dbReference>
<evidence type="ECO:0000256" key="3">
    <source>
        <dbReference type="ARBA" id="ARBA00022448"/>
    </source>
</evidence>
<evidence type="ECO:0000256" key="2">
    <source>
        <dbReference type="ARBA" id="ARBA00010992"/>
    </source>
</evidence>
<feature type="transmembrane region" description="Helical" evidence="8">
    <location>
        <begin position="448"/>
        <end position="467"/>
    </location>
</feature>
<feature type="transmembrane region" description="Helical" evidence="8">
    <location>
        <begin position="74"/>
        <end position="96"/>
    </location>
</feature>
<feature type="transmembrane region" description="Helical" evidence="8">
    <location>
        <begin position="12"/>
        <end position="34"/>
    </location>
</feature>
<feature type="transmembrane region" description="Helical" evidence="8">
    <location>
        <begin position="130"/>
        <end position="146"/>
    </location>
</feature>
<organism evidence="10 11">
    <name type="scientific">Knufia obscura</name>
    <dbReference type="NCBI Taxonomy" id="1635080"/>
    <lineage>
        <taxon>Eukaryota</taxon>
        <taxon>Fungi</taxon>
        <taxon>Dikarya</taxon>
        <taxon>Ascomycota</taxon>
        <taxon>Pezizomycotina</taxon>
        <taxon>Eurotiomycetes</taxon>
        <taxon>Chaetothyriomycetidae</taxon>
        <taxon>Chaetothyriales</taxon>
        <taxon>Trichomeriaceae</taxon>
        <taxon>Knufia</taxon>
    </lineage>
</organism>
<feature type="transmembrane region" description="Helical" evidence="8">
    <location>
        <begin position="313"/>
        <end position="334"/>
    </location>
</feature>
<evidence type="ECO:0000256" key="7">
    <source>
        <dbReference type="RuleBase" id="RU003346"/>
    </source>
</evidence>
<dbReference type="Gene3D" id="1.20.1250.20">
    <property type="entry name" value="MFS general substrate transporter like domains"/>
    <property type="match status" value="1"/>
</dbReference>
<feature type="transmembrane region" description="Helical" evidence="8">
    <location>
        <begin position="374"/>
        <end position="397"/>
    </location>
</feature>
<sequence length="542" mass="58630">MGFSVKKPADVQGSAAPAIIIGLFVAFGGVLFGYDTGTIGGILAMPYWRNLFSTGYVNPVDNELDVTSTQKSEIVSILSAGTFFGALLSAPVADFLGRRWGMIFNTGVFTLGVILQTVATAIPLFVAGRFFAGLGVGLLSATIPLYQSETAPKWIRGAIVGCYQWAITIGLLLAAIVLNATKNRQDTGSYRIPVAVQFAFSIILVVGMLILPETPRYLIKKGNQQKAAKALSRLRGMPVDHPALVEELAEIQANHEYEMAIGSASYLACFKPPIRKRQLTGIALQGLQQLTGVNFIFYYGTSYFSNSGIDNPFIVSMITSVVNVVSTIPGLYLVEAWGRRSLLMFGAIGMSVCQLIVASVGTALPDSTVANKCLIAFVCIYIFFFACSWGPCAWVVTGESFPLKARAKGLSMTTASNWLLNFAIAYATPYMTIQVDAGPGNANMGSKVFFVWGGFCVICTFFVYFCIYETKGLSLEQVDELYAKIPHAWQSKGFVPTVNFQDVQEVGGKDSRRHTLAELETAAVRRKSTAGGYGEESFTEKV</sequence>
<feature type="domain" description="Major facilitator superfamily (MFS) profile" evidence="9">
    <location>
        <begin position="21"/>
        <end position="471"/>
    </location>
</feature>
<dbReference type="InterPro" id="IPR020846">
    <property type="entry name" value="MFS_dom"/>
</dbReference>
<dbReference type="PANTHER" id="PTHR48022">
    <property type="entry name" value="PLASTIDIC GLUCOSE TRANSPORTER 4"/>
    <property type="match status" value="1"/>
</dbReference>
<gene>
    <name evidence="10" type="primary">SNF3</name>
    <name evidence="10" type="ORF">PMZ80_003570</name>
</gene>
<feature type="transmembrane region" description="Helical" evidence="8">
    <location>
        <begin position="341"/>
        <end position="362"/>
    </location>
</feature>
<dbReference type="InterPro" id="IPR005828">
    <property type="entry name" value="MFS_sugar_transport-like"/>
</dbReference>
<dbReference type="PANTHER" id="PTHR48022:SF17">
    <property type="entry name" value="HEXOSE TRANSPORTER"/>
    <property type="match status" value="1"/>
</dbReference>
<proteinExistence type="inferred from homology"/>
<keyword evidence="6 8" id="KW-0472">Membrane</keyword>
<protein>
    <submittedName>
        <fullName evidence="10">Plasma membrane low glucose sensor</fullName>
    </submittedName>
</protein>
<feature type="transmembrane region" description="Helical" evidence="8">
    <location>
        <begin position="103"/>
        <end position="124"/>
    </location>
</feature>
<evidence type="ECO:0000259" key="9">
    <source>
        <dbReference type="PROSITE" id="PS50850"/>
    </source>
</evidence>
<keyword evidence="5 8" id="KW-1133">Transmembrane helix</keyword>
<dbReference type="GeneID" id="89997019"/>
<dbReference type="SUPFAM" id="SSF103473">
    <property type="entry name" value="MFS general substrate transporter"/>
    <property type="match status" value="1"/>
</dbReference>
<dbReference type="PROSITE" id="PS00217">
    <property type="entry name" value="SUGAR_TRANSPORT_2"/>
    <property type="match status" value="1"/>
</dbReference>
<dbReference type="PROSITE" id="PS00216">
    <property type="entry name" value="SUGAR_TRANSPORT_1"/>
    <property type="match status" value="2"/>
</dbReference>
<dbReference type="InterPro" id="IPR050360">
    <property type="entry name" value="MFS_Sugar_Transporters"/>
</dbReference>
<dbReference type="PRINTS" id="PR00171">
    <property type="entry name" value="SUGRTRNSPORT"/>
</dbReference>
<feature type="transmembrane region" description="Helical" evidence="8">
    <location>
        <begin position="409"/>
        <end position="428"/>
    </location>
</feature>
<keyword evidence="4 8" id="KW-0812">Transmembrane</keyword>
<dbReference type="EMBL" id="JAVHJV010000003">
    <property type="protein sequence ID" value="KAK5944289.1"/>
    <property type="molecule type" value="Genomic_DNA"/>
</dbReference>
<dbReference type="CDD" id="cd17356">
    <property type="entry name" value="MFS_HXT"/>
    <property type="match status" value="1"/>
</dbReference>
<dbReference type="RefSeq" id="XP_064732379.1">
    <property type="nucleotide sequence ID" value="XM_064871999.1"/>
</dbReference>
<keyword evidence="11" id="KW-1185">Reference proteome</keyword>
<evidence type="ECO:0000256" key="1">
    <source>
        <dbReference type="ARBA" id="ARBA00004141"/>
    </source>
</evidence>
<dbReference type="NCBIfam" id="TIGR00879">
    <property type="entry name" value="SP"/>
    <property type="match status" value="1"/>
</dbReference>
<accession>A0ABR0RW68</accession>
<dbReference type="Proteomes" id="UP001334248">
    <property type="component" value="Unassembled WGS sequence"/>
</dbReference>
<evidence type="ECO:0000256" key="6">
    <source>
        <dbReference type="ARBA" id="ARBA00023136"/>
    </source>
</evidence>
<dbReference type="PROSITE" id="PS50850">
    <property type="entry name" value="MFS"/>
    <property type="match status" value="1"/>
</dbReference>
<evidence type="ECO:0000256" key="8">
    <source>
        <dbReference type="SAM" id="Phobius"/>
    </source>
</evidence>
<name>A0ABR0RW68_9EURO</name>
<comment type="caution">
    <text evidence="10">The sequence shown here is derived from an EMBL/GenBank/DDBJ whole genome shotgun (WGS) entry which is preliminary data.</text>
</comment>
<evidence type="ECO:0000256" key="4">
    <source>
        <dbReference type="ARBA" id="ARBA00022692"/>
    </source>
</evidence>
<dbReference type="Pfam" id="PF00083">
    <property type="entry name" value="Sugar_tr"/>
    <property type="match status" value="1"/>
</dbReference>
<evidence type="ECO:0000313" key="10">
    <source>
        <dbReference type="EMBL" id="KAK5944289.1"/>
    </source>
</evidence>
<feature type="transmembrane region" description="Helical" evidence="8">
    <location>
        <begin position="190"/>
        <end position="211"/>
    </location>
</feature>
<evidence type="ECO:0000256" key="5">
    <source>
        <dbReference type="ARBA" id="ARBA00022989"/>
    </source>
</evidence>
<comment type="similarity">
    <text evidence="2 7">Belongs to the major facilitator superfamily. Sugar transporter (TC 2.A.1.1) family.</text>
</comment>